<dbReference type="AlphaFoldDB" id="I3XXZ3"/>
<feature type="transmembrane region" description="Helical" evidence="1">
    <location>
        <begin position="432"/>
        <end position="451"/>
    </location>
</feature>
<dbReference type="Proteomes" id="UP000006176">
    <property type="component" value="Chromosome"/>
</dbReference>
<dbReference type="InterPro" id="IPR005625">
    <property type="entry name" value="PepSY-ass_TM"/>
</dbReference>
<sequence length="529" mass="60047">MDKVDTSKAWKQRLLRTHVSLGLLVSFVMYISVFFGVFAIFIPYIQVWEKPSRHIGSLSHTHIDYEKMIEQVLDDPTFPKNNLLITLPGTMNESALKVSHRFAAPLYFNPLSGEKMRDEGKQSYLAEFLNELHYGKMLNFDKEWFGVIGSFFGRFLFGFSAVGVMSVVLSGVILIMIFSYKKSFKTPRALFSTLHVKIFTWTFLPFLMIVLSGAFMNLSLISALPMAKLISGGKESRIDAIIGPVLFPKDEVHEPFNESAPMLPIAHLMELAQKVDARIAFQTIRLINWSDKTAQVEFKGYDPYKPFLNGGVFNKPSVILSAVDGTLITHQNVLERSWSVFFAEATFFLHFLFGVDVISRICVALLMMASALALACGVLLWLEKEAKKFHEALPFYHWMSKIALSIMVGVLPATALLFVLQWLLPFEIHDRLLWQKGLFYNAWLATLFWAFYRLDSYRASKEFLILGGALFIGASLLHLFHQGIVLAHGIFGWDLALMGFGSLLVYVGLKLPKKAENIPLLWRKKEESV</sequence>
<feature type="transmembrane region" description="Helical" evidence="1">
    <location>
        <begin position="155"/>
        <end position="178"/>
    </location>
</feature>
<dbReference type="HOGENOM" id="CLU_521701_0_0_7"/>
<feature type="transmembrane region" description="Helical" evidence="1">
    <location>
        <begin position="463"/>
        <end position="484"/>
    </location>
</feature>
<organism evidence="2 3">
    <name type="scientific">Sulfurospirillum barnesii (strain ATCC 700032 / DSM 10660 / SES-3)</name>
    <dbReference type="NCBI Taxonomy" id="760154"/>
    <lineage>
        <taxon>Bacteria</taxon>
        <taxon>Pseudomonadati</taxon>
        <taxon>Campylobacterota</taxon>
        <taxon>Epsilonproteobacteria</taxon>
        <taxon>Campylobacterales</taxon>
        <taxon>Sulfurospirillaceae</taxon>
        <taxon>Sulfurospirillum</taxon>
    </lineage>
</organism>
<feature type="transmembrane region" description="Helical" evidence="1">
    <location>
        <begin position="490"/>
        <end position="509"/>
    </location>
</feature>
<dbReference type="OrthoDB" id="5346393at2"/>
<dbReference type="EMBL" id="CP003333">
    <property type="protein sequence ID" value="AFL68817.1"/>
    <property type="molecule type" value="Genomic_DNA"/>
</dbReference>
<keyword evidence="1" id="KW-1133">Transmembrane helix</keyword>
<proteinExistence type="predicted"/>
<dbReference type="PANTHER" id="PTHR34219:SF9">
    <property type="entry name" value="IRON-REGULATED INNER MEMBRANE PROTEIN"/>
    <property type="match status" value="1"/>
</dbReference>
<dbReference type="STRING" id="760154.Sulba_1529"/>
<evidence type="ECO:0008006" key="4">
    <source>
        <dbReference type="Google" id="ProtNLM"/>
    </source>
</evidence>
<keyword evidence="1" id="KW-0812">Transmembrane</keyword>
<feature type="transmembrane region" description="Helical" evidence="1">
    <location>
        <begin position="357"/>
        <end position="382"/>
    </location>
</feature>
<dbReference type="RefSeq" id="WP_014769695.1">
    <property type="nucleotide sequence ID" value="NC_018002.1"/>
</dbReference>
<dbReference type="Pfam" id="PF03929">
    <property type="entry name" value="PepSY_TM"/>
    <property type="match status" value="1"/>
</dbReference>
<protein>
    <recommendedName>
        <fullName evidence="4">Iron-regulated membrane protein</fullName>
    </recommendedName>
</protein>
<gene>
    <name evidence="2" type="ordered locus">Sulba_1529</name>
</gene>
<reference evidence="2 3" key="1">
    <citation type="submission" date="2012-06" db="EMBL/GenBank/DDBJ databases">
        <title>Complete sequence of Sulfurospirillum barnesii SES-3.</title>
        <authorList>
            <consortium name="US DOE Joint Genome Institute"/>
            <person name="Lucas S."/>
            <person name="Han J."/>
            <person name="Lapidus A."/>
            <person name="Cheng J.-F."/>
            <person name="Goodwin L."/>
            <person name="Pitluck S."/>
            <person name="Peters L."/>
            <person name="Ovchinnikova G."/>
            <person name="Lu M."/>
            <person name="Detter J.C."/>
            <person name="Han C."/>
            <person name="Tapia R."/>
            <person name="Land M."/>
            <person name="Hauser L."/>
            <person name="Kyrpides N."/>
            <person name="Ivanova N."/>
            <person name="Pagani I."/>
            <person name="Stolz J."/>
            <person name="Arkin A."/>
            <person name="Dehal P."/>
            <person name="Oremland R."/>
            <person name="Saltikov C."/>
            <person name="Basu P."/>
            <person name="Hollibaugh J."/>
            <person name="Newman D."/>
            <person name="Stolyar S."/>
            <person name="Hazen T."/>
            <person name="Woyke T."/>
        </authorList>
    </citation>
    <scope>NUCLEOTIDE SEQUENCE [LARGE SCALE GENOMIC DNA]</scope>
    <source>
        <strain evidence="3">ATCC 700032 / DSM 10660 / SES-3</strain>
    </source>
</reference>
<evidence type="ECO:0000256" key="1">
    <source>
        <dbReference type="SAM" id="Phobius"/>
    </source>
</evidence>
<feature type="transmembrane region" description="Helical" evidence="1">
    <location>
        <begin position="198"/>
        <end position="221"/>
    </location>
</feature>
<dbReference type="PATRIC" id="fig|760154.4.peg.1533"/>
<name>I3XXZ3_SULBS</name>
<evidence type="ECO:0000313" key="2">
    <source>
        <dbReference type="EMBL" id="AFL68817.1"/>
    </source>
</evidence>
<dbReference type="eggNOG" id="COG3182">
    <property type="taxonomic scope" value="Bacteria"/>
</dbReference>
<dbReference type="PANTHER" id="PTHR34219">
    <property type="entry name" value="IRON-REGULATED INNER MEMBRANE PROTEIN-RELATED"/>
    <property type="match status" value="1"/>
</dbReference>
<feature type="transmembrane region" description="Helical" evidence="1">
    <location>
        <begin position="402"/>
        <end position="420"/>
    </location>
</feature>
<keyword evidence="3" id="KW-1185">Reference proteome</keyword>
<dbReference type="KEGG" id="sba:Sulba_1529"/>
<keyword evidence="1" id="KW-0472">Membrane</keyword>
<feature type="transmembrane region" description="Helical" evidence="1">
    <location>
        <begin position="21"/>
        <end position="45"/>
    </location>
</feature>
<accession>I3XXZ3</accession>
<evidence type="ECO:0000313" key="3">
    <source>
        <dbReference type="Proteomes" id="UP000006176"/>
    </source>
</evidence>